<evidence type="ECO:0000256" key="3">
    <source>
        <dbReference type="PROSITE-ProRule" id="PRU00169"/>
    </source>
</evidence>
<dbReference type="CDD" id="cd17535">
    <property type="entry name" value="REC_NarL-like"/>
    <property type="match status" value="1"/>
</dbReference>
<dbReference type="Proteomes" id="UP001200741">
    <property type="component" value="Unassembled WGS sequence"/>
</dbReference>
<dbReference type="SMART" id="SM00421">
    <property type="entry name" value="HTH_LUXR"/>
    <property type="match status" value="1"/>
</dbReference>
<accession>A0ABS8XSU5</accession>
<name>A0ABS8XSU5_9BURK</name>
<dbReference type="InterPro" id="IPR000792">
    <property type="entry name" value="Tscrpt_reg_LuxR_C"/>
</dbReference>
<dbReference type="PRINTS" id="PR00038">
    <property type="entry name" value="HTHLUXR"/>
</dbReference>
<feature type="domain" description="Response regulatory" evidence="5">
    <location>
        <begin position="9"/>
        <end position="125"/>
    </location>
</feature>
<gene>
    <name evidence="6" type="ORF">LXT13_07880</name>
</gene>
<evidence type="ECO:0000256" key="1">
    <source>
        <dbReference type="ARBA" id="ARBA00022553"/>
    </source>
</evidence>
<feature type="domain" description="HTH luxR-type" evidence="4">
    <location>
        <begin position="141"/>
        <end position="206"/>
    </location>
</feature>
<dbReference type="Pfam" id="PF00196">
    <property type="entry name" value="GerE"/>
    <property type="match status" value="1"/>
</dbReference>
<dbReference type="InterPro" id="IPR058245">
    <property type="entry name" value="NreC/VraR/RcsB-like_REC"/>
</dbReference>
<keyword evidence="1 3" id="KW-0597">Phosphoprotein</keyword>
<dbReference type="SMART" id="SM00448">
    <property type="entry name" value="REC"/>
    <property type="match status" value="1"/>
</dbReference>
<keyword evidence="7" id="KW-1185">Reference proteome</keyword>
<dbReference type="PROSITE" id="PS50110">
    <property type="entry name" value="RESPONSE_REGULATORY"/>
    <property type="match status" value="1"/>
</dbReference>
<dbReference type="RefSeq" id="WP_233371289.1">
    <property type="nucleotide sequence ID" value="NZ_JAJTWU010000003.1"/>
</dbReference>
<dbReference type="InterPro" id="IPR039420">
    <property type="entry name" value="WalR-like"/>
</dbReference>
<keyword evidence="2" id="KW-0238">DNA-binding</keyword>
<dbReference type="CDD" id="cd06170">
    <property type="entry name" value="LuxR_C_like"/>
    <property type="match status" value="1"/>
</dbReference>
<dbReference type="PROSITE" id="PS50043">
    <property type="entry name" value="HTH_LUXR_2"/>
    <property type="match status" value="1"/>
</dbReference>
<dbReference type="EMBL" id="JAJTWU010000003">
    <property type="protein sequence ID" value="MCE4554365.1"/>
    <property type="molecule type" value="Genomic_DNA"/>
</dbReference>
<evidence type="ECO:0000256" key="2">
    <source>
        <dbReference type="ARBA" id="ARBA00023125"/>
    </source>
</evidence>
<evidence type="ECO:0000259" key="5">
    <source>
        <dbReference type="PROSITE" id="PS50110"/>
    </source>
</evidence>
<proteinExistence type="predicted"/>
<organism evidence="6 7">
    <name type="scientific">Pelomonas cellulosilytica</name>
    <dbReference type="NCBI Taxonomy" id="2906762"/>
    <lineage>
        <taxon>Bacteria</taxon>
        <taxon>Pseudomonadati</taxon>
        <taxon>Pseudomonadota</taxon>
        <taxon>Betaproteobacteria</taxon>
        <taxon>Burkholderiales</taxon>
        <taxon>Sphaerotilaceae</taxon>
        <taxon>Roseateles</taxon>
    </lineage>
</organism>
<evidence type="ECO:0000259" key="4">
    <source>
        <dbReference type="PROSITE" id="PS50043"/>
    </source>
</evidence>
<dbReference type="PROSITE" id="PS00622">
    <property type="entry name" value="HTH_LUXR_1"/>
    <property type="match status" value="1"/>
</dbReference>
<dbReference type="SUPFAM" id="SSF46894">
    <property type="entry name" value="C-terminal effector domain of the bipartite response regulators"/>
    <property type="match status" value="1"/>
</dbReference>
<sequence length="210" mass="22915">MSASSPSIRLLVADDHPLMREGIAAVIERQADMVVAGEASNGVEAIEQFNTLRPDVTLMDLQMPRLGGLAAIERIRTMVPQARVLVLTTYQGDFQAWRALKSGACGYLVKTAIRATLVDAIRTAHAGGRWVPAEVAVDLARHAGDEMLTEREIEVLRHIAQGHSNREVGALLSVAEETIKARMKSILLKLNARDRTHAVTIALQRGLIQL</sequence>
<dbReference type="PANTHER" id="PTHR43214">
    <property type="entry name" value="TWO-COMPONENT RESPONSE REGULATOR"/>
    <property type="match status" value="1"/>
</dbReference>
<evidence type="ECO:0000313" key="6">
    <source>
        <dbReference type="EMBL" id="MCE4554365.1"/>
    </source>
</evidence>
<dbReference type="InterPro" id="IPR011006">
    <property type="entry name" value="CheY-like_superfamily"/>
</dbReference>
<dbReference type="InterPro" id="IPR016032">
    <property type="entry name" value="Sig_transdc_resp-reg_C-effctor"/>
</dbReference>
<dbReference type="Pfam" id="PF00072">
    <property type="entry name" value="Response_reg"/>
    <property type="match status" value="1"/>
</dbReference>
<evidence type="ECO:0000313" key="7">
    <source>
        <dbReference type="Proteomes" id="UP001200741"/>
    </source>
</evidence>
<protein>
    <submittedName>
        <fullName evidence="6">Response regulator transcription factor</fullName>
    </submittedName>
</protein>
<dbReference type="SUPFAM" id="SSF52172">
    <property type="entry name" value="CheY-like"/>
    <property type="match status" value="1"/>
</dbReference>
<feature type="modified residue" description="4-aspartylphosphate" evidence="3">
    <location>
        <position position="60"/>
    </location>
</feature>
<dbReference type="Gene3D" id="3.40.50.2300">
    <property type="match status" value="1"/>
</dbReference>
<comment type="caution">
    <text evidence="6">The sequence shown here is derived from an EMBL/GenBank/DDBJ whole genome shotgun (WGS) entry which is preliminary data.</text>
</comment>
<dbReference type="PANTHER" id="PTHR43214:SF43">
    <property type="entry name" value="TWO-COMPONENT RESPONSE REGULATOR"/>
    <property type="match status" value="1"/>
</dbReference>
<reference evidence="6 7" key="1">
    <citation type="submission" date="2021-12" db="EMBL/GenBank/DDBJ databases">
        <title>Genome seq of P8.</title>
        <authorList>
            <person name="Seo T."/>
        </authorList>
    </citation>
    <scope>NUCLEOTIDE SEQUENCE [LARGE SCALE GENOMIC DNA]</scope>
    <source>
        <strain evidence="6 7">P8</strain>
    </source>
</reference>
<dbReference type="InterPro" id="IPR001789">
    <property type="entry name" value="Sig_transdc_resp-reg_receiver"/>
</dbReference>